<comment type="caution">
    <text evidence="1">The sequence shown here is derived from an EMBL/GenBank/DDBJ whole genome shotgun (WGS) entry which is preliminary data.</text>
</comment>
<dbReference type="PROSITE" id="PS51257">
    <property type="entry name" value="PROKAR_LIPOPROTEIN"/>
    <property type="match status" value="1"/>
</dbReference>
<evidence type="ECO:0000313" key="1">
    <source>
        <dbReference type="EMBL" id="TRX16295.1"/>
    </source>
</evidence>
<dbReference type="RefSeq" id="WP_144072002.1">
    <property type="nucleotide sequence ID" value="NZ_VJZR01000016.1"/>
</dbReference>
<keyword evidence="2" id="KW-1185">Reference proteome</keyword>
<accession>A0A553C708</accession>
<evidence type="ECO:0008006" key="3">
    <source>
        <dbReference type="Google" id="ProtNLM"/>
    </source>
</evidence>
<sequence length="220" mass="25111">MKTRNLYLGIILISLGFISCKDEKEVQAEKNVDNYVIYVDSIEKVAIEDAQNNWEGIDAVYQLRMNEAEANLANLKDSIKAQERIIASKNKYEVIRTKMAVKTVVTPAVTSKQRLRNALFGEGKIGDDMSFAWVDAGNIHGVYQTFIHTAEDNKDSYTREDWDEIKLMYEALDSRKNTVEKEGLTKNDNRKIAALKFKFAPMIKVNRMGAKSEEMKDAKE</sequence>
<dbReference type="OrthoDB" id="1346349at2"/>
<organism evidence="1 2">
    <name type="scientific">Flavobacterium franklandianum</name>
    <dbReference type="NCBI Taxonomy" id="2594430"/>
    <lineage>
        <taxon>Bacteria</taxon>
        <taxon>Pseudomonadati</taxon>
        <taxon>Bacteroidota</taxon>
        <taxon>Flavobacteriia</taxon>
        <taxon>Flavobacteriales</taxon>
        <taxon>Flavobacteriaceae</taxon>
        <taxon>Flavobacterium</taxon>
    </lineage>
</organism>
<dbReference type="AlphaFoldDB" id="A0A553C708"/>
<reference evidence="1 2" key="1">
    <citation type="submission" date="2019-07" db="EMBL/GenBank/DDBJ databases">
        <title>Novel species of Flavobacterium.</title>
        <authorList>
            <person name="Liu Q."/>
            <person name="Xin Y.-H."/>
        </authorList>
    </citation>
    <scope>NUCLEOTIDE SEQUENCE [LARGE SCALE GENOMIC DNA]</scope>
    <source>
        <strain evidence="1 2">LB3P56</strain>
    </source>
</reference>
<evidence type="ECO:0000313" key="2">
    <source>
        <dbReference type="Proteomes" id="UP000318585"/>
    </source>
</evidence>
<protein>
    <recommendedName>
        <fullName evidence="3">Lipoprotein</fullName>
    </recommendedName>
</protein>
<name>A0A553C708_9FLAO</name>
<gene>
    <name evidence="1" type="ORF">FNW17_14370</name>
</gene>
<dbReference type="Proteomes" id="UP000318585">
    <property type="component" value="Unassembled WGS sequence"/>
</dbReference>
<proteinExistence type="predicted"/>
<dbReference type="EMBL" id="VJZR01000016">
    <property type="protein sequence ID" value="TRX16295.1"/>
    <property type="molecule type" value="Genomic_DNA"/>
</dbReference>